<dbReference type="HOGENOM" id="CLU_727043_0_0_9"/>
<accession>A0A0A7FWI9</accession>
<evidence type="ECO:0000256" key="2">
    <source>
        <dbReference type="ARBA" id="ARBA00022448"/>
    </source>
</evidence>
<keyword evidence="4" id="KW-1133">Transmembrane helix</keyword>
<protein>
    <submittedName>
        <fullName evidence="5">Bacterial extracellular solute-binding family protein</fullName>
    </submittedName>
</protein>
<dbReference type="AlphaFoldDB" id="A0A0A7FWI9"/>
<keyword evidence="4" id="KW-0812">Transmembrane</keyword>
<dbReference type="PANTHER" id="PTHR30061">
    <property type="entry name" value="MALTOSE-BINDING PERIPLASMIC PROTEIN"/>
    <property type="match status" value="1"/>
</dbReference>
<sequence length="379" mass="43602">MKLNFKAILIFIVAVFFSILTINHFSQNKNTNLSGKITIWATENTYPYIEEAAKKFEESHKRVNINVSNVNSKDYYNNLINTNKKDLPNIVELNSSKLSELANKHTISVSDEGNLVNTYKMNFPDNRIQQVVVNDQILGVPFTSRPLVLYLREDVLKQYGHTNSQINTWDDLINVSKDIYKKSKGKYKGLSGYNEDIKDLESLLIMQNMEYNISNSDIRNNVKNTIKKLKDDNILGKNEKDGFFGRISSINGMKELMAINEKCIWTANNVPAAKTADNRFFNAEGENFAVLNSDENNIGLINAFLEYMTNDTDLALKYVREGRIFSSYLYTYKNKEIEKEVKNFEGKSPLVVMSNIYKKAPKIKEYNDYLSLRQDILSD</sequence>
<dbReference type="Pfam" id="PF01547">
    <property type="entry name" value="SBP_bac_1"/>
    <property type="match status" value="1"/>
</dbReference>
<gene>
    <name evidence="5" type="ORF">U729_1588</name>
</gene>
<dbReference type="Gene3D" id="3.40.190.10">
    <property type="entry name" value="Periplasmic binding protein-like II"/>
    <property type="match status" value="1"/>
</dbReference>
<evidence type="ECO:0000313" key="5">
    <source>
        <dbReference type="EMBL" id="AIY83943.1"/>
    </source>
</evidence>
<dbReference type="eggNOG" id="COG1653">
    <property type="taxonomic scope" value="Bacteria"/>
</dbReference>
<feature type="transmembrane region" description="Helical" evidence="4">
    <location>
        <begin position="7"/>
        <end position="26"/>
    </location>
</feature>
<evidence type="ECO:0000313" key="6">
    <source>
        <dbReference type="Proteomes" id="UP000030635"/>
    </source>
</evidence>
<keyword evidence="6" id="KW-1185">Reference proteome</keyword>
<reference evidence="5 6" key="1">
    <citation type="journal article" date="2015" name="Infect. Genet. Evol.">
        <title>Genomic sequences of six botulinum neurotoxin-producing strains representing three clostridial species illustrate the mobility and diversity of botulinum neurotoxin genes.</title>
        <authorList>
            <person name="Smith T.J."/>
            <person name="Hill K.K."/>
            <person name="Xie G."/>
            <person name="Foley B.T."/>
            <person name="Williamson C.H."/>
            <person name="Foster J.T."/>
            <person name="Johnson S.L."/>
            <person name="Chertkov O."/>
            <person name="Teshima H."/>
            <person name="Gibbons H.S."/>
            <person name="Johnsky L.A."/>
            <person name="Karavis M.A."/>
            <person name="Smith L.A."/>
        </authorList>
    </citation>
    <scope>NUCLEOTIDE SEQUENCE [LARGE SCALE GENOMIC DNA]</scope>
    <source>
        <strain evidence="5">Sullivan</strain>
    </source>
</reference>
<keyword evidence="4" id="KW-0472">Membrane</keyword>
<dbReference type="InterPro" id="IPR006059">
    <property type="entry name" value="SBP"/>
</dbReference>
<dbReference type="Proteomes" id="UP000030635">
    <property type="component" value="Chromosome"/>
</dbReference>
<dbReference type="EMBL" id="CP006905">
    <property type="protein sequence ID" value="AIY83943.1"/>
    <property type="molecule type" value="Genomic_DNA"/>
</dbReference>
<dbReference type="GO" id="GO:0015768">
    <property type="term" value="P:maltose transport"/>
    <property type="evidence" value="ECO:0007669"/>
    <property type="project" value="TreeGrafter"/>
</dbReference>
<keyword evidence="2" id="KW-0813">Transport</keyword>
<dbReference type="GO" id="GO:0042956">
    <property type="term" value="P:maltodextrin transmembrane transport"/>
    <property type="evidence" value="ECO:0007669"/>
    <property type="project" value="TreeGrafter"/>
</dbReference>
<proteinExistence type="inferred from homology"/>
<dbReference type="RefSeq" id="WP_039313366.1">
    <property type="nucleotide sequence ID" value="NZ_CP006905.1"/>
</dbReference>
<evidence type="ECO:0000256" key="3">
    <source>
        <dbReference type="ARBA" id="ARBA00022729"/>
    </source>
</evidence>
<dbReference type="SUPFAM" id="SSF53850">
    <property type="entry name" value="Periplasmic binding protein-like II"/>
    <property type="match status" value="1"/>
</dbReference>
<dbReference type="KEGG" id="cbv:U729_1588"/>
<comment type="similarity">
    <text evidence="1">Belongs to the bacterial solute-binding protein 1 family.</text>
</comment>
<dbReference type="STRING" id="1561.NPD11_1425"/>
<evidence type="ECO:0000256" key="4">
    <source>
        <dbReference type="SAM" id="Phobius"/>
    </source>
</evidence>
<evidence type="ECO:0000256" key="1">
    <source>
        <dbReference type="ARBA" id="ARBA00008520"/>
    </source>
</evidence>
<keyword evidence="3" id="KW-0732">Signal</keyword>
<name>A0A0A7FWI9_9CLOT</name>
<organism evidence="5 6">
    <name type="scientific">Clostridium baratii str. Sullivan</name>
    <dbReference type="NCBI Taxonomy" id="1415775"/>
    <lineage>
        <taxon>Bacteria</taxon>
        <taxon>Bacillati</taxon>
        <taxon>Bacillota</taxon>
        <taxon>Clostridia</taxon>
        <taxon>Eubacteriales</taxon>
        <taxon>Clostridiaceae</taxon>
        <taxon>Clostridium</taxon>
    </lineage>
</organism>
<dbReference type="PANTHER" id="PTHR30061:SF50">
    <property type="entry name" value="MALTOSE_MALTODEXTRIN-BINDING PERIPLASMIC PROTEIN"/>
    <property type="match status" value="1"/>
</dbReference>
<dbReference type="GO" id="GO:1901982">
    <property type="term" value="F:maltose binding"/>
    <property type="evidence" value="ECO:0007669"/>
    <property type="project" value="TreeGrafter"/>
</dbReference>
<dbReference type="GO" id="GO:0055052">
    <property type="term" value="C:ATP-binding cassette (ABC) transporter complex, substrate-binding subunit-containing"/>
    <property type="evidence" value="ECO:0007669"/>
    <property type="project" value="TreeGrafter"/>
</dbReference>
<dbReference type="OrthoDB" id="9768630at2"/>